<proteinExistence type="inferred from homology"/>
<dbReference type="InterPro" id="IPR023395">
    <property type="entry name" value="MCP_dom_sf"/>
</dbReference>
<dbReference type="InterPro" id="IPR018108">
    <property type="entry name" value="MCP_transmembrane"/>
</dbReference>
<evidence type="ECO:0000256" key="2">
    <source>
        <dbReference type="ARBA" id="ARBA00006375"/>
    </source>
</evidence>
<keyword evidence="4 8" id="KW-0812">Transmembrane</keyword>
<evidence type="ECO:0000256" key="7">
    <source>
        <dbReference type="ARBA" id="ARBA00023136"/>
    </source>
</evidence>
<dbReference type="PANTHER" id="PTHR45618">
    <property type="entry name" value="MITOCHONDRIAL DICARBOXYLATE CARRIER-RELATED"/>
    <property type="match status" value="1"/>
</dbReference>
<dbReference type="PROSITE" id="PS50920">
    <property type="entry name" value="SOLCAR"/>
    <property type="match status" value="1"/>
</dbReference>
<dbReference type="OrthoDB" id="6268006at2759"/>
<name>A0A183SEH6_SCHSO</name>
<evidence type="ECO:0000313" key="12">
    <source>
        <dbReference type="WBParaSite" id="SSLN_0000271101-mRNA-1"/>
    </source>
</evidence>
<protein>
    <submittedName>
        <fullName evidence="12">Mitochondrial uncoupling protein 3</fullName>
    </submittedName>
</protein>
<dbReference type="Pfam" id="PF00153">
    <property type="entry name" value="Mito_carr"/>
    <property type="match status" value="1"/>
</dbReference>
<reference evidence="10 11" key="2">
    <citation type="submission" date="2018-11" db="EMBL/GenBank/DDBJ databases">
        <authorList>
            <consortium name="Pathogen Informatics"/>
        </authorList>
    </citation>
    <scope>NUCLEOTIDE SEQUENCE [LARGE SCALE GENOMIC DNA]</scope>
    <source>
        <strain evidence="10 11">NST_G2</strain>
    </source>
</reference>
<evidence type="ECO:0000256" key="5">
    <source>
        <dbReference type="ARBA" id="ARBA00022737"/>
    </source>
</evidence>
<evidence type="ECO:0000256" key="9">
    <source>
        <dbReference type="RuleBase" id="RU000488"/>
    </source>
</evidence>
<keyword evidence="6" id="KW-1133">Transmembrane helix</keyword>
<organism evidence="12">
    <name type="scientific">Schistocephalus solidus</name>
    <name type="common">Tapeworm</name>
    <dbReference type="NCBI Taxonomy" id="70667"/>
    <lineage>
        <taxon>Eukaryota</taxon>
        <taxon>Metazoa</taxon>
        <taxon>Spiralia</taxon>
        <taxon>Lophotrochozoa</taxon>
        <taxon>Platyhelminthes</taxon>
        <taxon>Cestoda</taxon>
        <taxon>Eucestoda</taxon>
        <taxon>Diphyllobothriidea</taxon>
        <taxon>Diphyllobothriidae</taxon>
        <taxon>Schistocephalus</taxon>
    </lineage>
</organism>
<reference evidence="12" key="1">
    <citation type="submission" date="2016-06" db="UniProtKB">
        <authorList>
            <consortium name="WormBaseParasite"/>
        </authorList>
    </citation>
    <scope>IDENTIFICATION</scope>
</reference>
<dbReference type="GO" id="GO:0016020">
    <property type="term" value="C:membrane"/>
    <property type="evidence" value="ECO:0007669"/>
    <property type="project" value="UniProtKB-SubCell"/>
</dbReference>
<keyword evidence="5" id="KW-0677">Repeat</keyword>
<dbReference type="Proteomes" id="UP000275846">
    <property type="component" value="Unassembled WGS sequence"/>
</dbReference>
<evidence type="ECO:0000256" key="6">
    <source>
        <dbReference type="ARBA" id="ARBA00022989"/>
    </source>
</evidence>
<dbReference type="WBParaSite" id="SSLN_0000271101-mRNA-1">
    <property type="protein sequence ID" value="SSLN_0000271101-mRNA-1"/>
    <property type="gene ID" value="SSLN_0000271101"/>
</dbReference>
<dbReference type="EMBL" id="UYSU01032299">
    <property type="protein sequence ID" value="VDL89009.1"/>
    <property type="molecule type" value="Genomic_DNA"/>
</dbReference>
<keyword evidence="11" id="KW-1185">Reference proteome</keyword>
<gene>
    <name evidence="10" type="ORF">SSLN_LOCUS2624</name>
</gene>
<dbReference type="AlphaFoldDB" id="A0A183SEH6"/>
<dbReference type="InterPro" id="IPR050391">
    <property type="entry name" value="Mito_Metabolite_Transporter"/>
</dbReference>
<dbReference type="STRING" id="70667.A0A183SEH6"/>
<comment type="subcellular location">
    <subcellularLocation>
        <location evidence="1">Membrane</location>
        <topology evidence="1">Multi-pass membrane protein</topology>
    </subcellularLocation>
</comment>
<evidence type="ECO:0000256" key="4">
    <source>
        <dbReference type="ARBA" id="ARBA00022692"/>
    </source>
</evidence>
<evidence type="ECO:0000256" key="3">
    <source>
        <dbReference type="ARBA" id="ARBA00022448"/>
    </source>
</evidence>
<evidence type="ECO:0000313" key="10">
    <source>
        <dbReference type="EMBL" id="VDL89009.1"/>
    </source>
</evidence>
<feature type="repeat" description="Solcar" evidence="8">
    <location>
        <begin position="1"/>
        <end position="76"/>
    </location>
</feature>
<accession>A0A183SEH6</accession>
<dbReference type="Gene3D" id="1.50.40.10">
    <property type="entry name" value="Mitochondrial carrier domain"/>
    <property type="match status" value="1"/>
</dbReference>
<evidence type="ECO:0000256" key="8">
    <source>
        <dbReference type="PROSITE-ProRule" id="PRU00282"/>
    </source>
</evidence>
<keyword evidence="3 9" id="KW-0813">Transport</keyword>
<sequence>MIATFTVQPLDLVKTRMQMSGEGGSTKAHVSTLQVIRAIVAREGFFKLYAGLSAALLRQATYTTTRLGIYTGLFEHFSPAFTTVEEDRPDGCMVYTDLRGDREVALGP</sequence>
<keyword evidence="7 8" id="KW-0472">Membrane</keyword>
<comment type="similarity">
    <text evidence="2 9">Belongs to the mitochondrial carrier (TC 2.A.29) family.</text>
</comment>
<dbReference type="SUPFAM" id="SSF103506">
    <property type="entry name" value="Mitochondrial carrier"/>
    <property type="match status" value="1"/>
</dbReference>
<evidence type="ECO:0000256" key="1">
    <source>
        <dbReference type="ARBA" id="ARBA00004141"/>
    </source>
</evidence>
<evidence type="ECO:0000313" key="11">
    <source>
        <dbReference type="Proteomes" id="UP000275846"/>
    </source>
</evidence>